<reference evidence="2" key="1">
    <citation type="submission" date="2021-03" db="EMBL/GenBank/DDBJ databases">
        <title>Taxonomic study of Clostridium polyendosporum from meadow-gley soil under rice.</title>
        <authorList>
            <person name="Kobayashi H."/>
            <person name="Tanizawa Y."/>
            <person name="Yagura M."/>
        </authorList>
    </citation>
    <scope>NUCLEOTIDE SEQUENCE</scope>
    <source>
        <strain evidence="2">JCM 30710</strain>
    </source>
</reference>
<gene>
    <name evidence="2" type="ORF">CPJCM30710_22400</name>
</gene>
<evidence type="ECO:0000313" key="2">
    <source>
        <dbReference type="EMBL" id="GIM29574.1"/>
    </source>
</evidence>
<feature type="transmembrane region" description="Helical" evidence="1">
    <location>
        <begin position="130"/>
        <end position="154"/>
    </location>
</feature>
<protein>
    <submittedName>
        <fullName evidence="2">Membrane protein</fullName>
    </submittedName>
</protein>
<name>A0A919S0E9_9CLOT</name>
<dbReference type="EMBL" id="BOPZ01000019">
    <property type="protein sequence ID" value="GIM29574.1"/>
    <property type="molecule type" value="Genomic_DNA"/>
</dbReference>
<feature type="transmembrane region" description="Helical" evidence="1">
    <location>
        <begin position="51"/>
        <end position="70"/>
    </location>
</feature>
<keyword evidence="1" id="KW-1133">Transmembrane helix</keyword>
<feature type="transmembrane region" description="Helical" evidence="1">
    <location>
        <begin position="12"/>
        <end position="31"/>
    </location>
</feature>
<keyword evidence="3" id="KW-1185">Reference proteome</keyword>
<organism evidence="2 3">
    <name type="scientific">Clostridium polyendosporum</name>
    <dbReference type="NCBI Taxonomy" id="69208"/>
    <lineage>
        <taxon>Bacteria</taxon>
        <taxon>Bacillati</taxon>
        <taxon>Bacillota</taxon>
        <taxon>Clostridia</taxon>
        <taxon>Eubacteriales</taxon>
        <taxon>Clostridiaceae</taxon>
        <taxon>Clostridium</taxon>
    </lineage>
</organism>
<dbReference type="AlphaFoldDB" id="A0A919S0E9"/>
<proteinExistence type="predicted"/>
<sequence length="171" mass="18138">MRNTTIKQMTYAAILIALAILIPIQFSFLRVNIPPFTATLASHVPMFLSMLISPFVAVVVGIGSAIGFVVAGTPLFVVARAAMHIFVGLLGAYMIKKGVSYAKVIAVTAPIHGLLEAIAVMPFPGFNLKAILITVFIGTILHHAIDGTITYALVEAVSKATGKDFKEKLSA</sequence>
<dbReference type="Gene3D" id="1.10.1760.20">
    <property type="match status" value="1"/>
</dbReference>
<evidence type="ECO:0000313" key="3">
    <source>
        <dbReference type="Proteomes" id="UP000679179"/>
    </source>
</evidence>
<evidence type="ECO:0000256" key="1">
    <source>
        <dbReference type="SAM" id="Phobius"/>
    </source>
</evidence>
<dbReference type="Proteomes" id="UP000679179">
    <property type="component" value="Unassembled WGS sequence"/>
</dbReference>
<keyword evidence="1" id="KW-0472">Membrane</keyword>
<accession>A0A919S0E9</accession>
<feature type="transmembrane region" description="Helical" evidence="1">
    <location>
        <begin position="101"/>
        <end position="123"/>
    </location>
</feature>
<keyword evidence="1" id="KW-0812">Transmembrane</keyword>
<dbReference type="RefSeq" id="WP_212904268.1">
    <property type="nucleotide sequence ID" value="NZ_BOPZ01000019.1"/>
</dbReference>
<comment type="caution">
    <text evidence="2">The sequence shown here is derived from an EMBL/GenBank/DDBJ whole genome shotgun (WGS) entry which is preliminary data.</text>
</comment>